<dbReference type="GO" id="GO:0000921">
    <property type="term" value="P:septin ring assembly"/>
    <property type="evidence" value="ECO:0007669"/>
    <property type="project" value="TreeGrafter"/>
</dbReference>
<evidence type="ECO:0000256" key="5">
    <source>
        <dbReference type="ARBA" id="ARBA00022618"/>
    </source>
</evidence>
<dbReference type="GO" id="GO:0032153">
    <property type="term" value="C:cell division site"/>
    <property type="evidence" value="ECO:0007669"/>
    <property type="project" value="TreeGrafter"/>
</dbReference>
<gene>
    <name evidence="12" type="ORF">TQ33_0120</name>
</gene>
<dbReference type="GO" id="GO:0030428">
    <property type="term" value="C:cell septum"/>
    <property type="evidence" value="ECO:0007669"/>
    <property type="project" value="TreeGrafter"/>
</dbReference>
<keyword evidence="4" id="KW-0963">Cytoplasm</keyword>
<dbReference type="InterPro" id="IPR036192">
    <property type="entry name" value="Cell_div_ZapA-like_sf"/>
</dbReference>
<accession>A0A0F6TNR8</accession>
<evidence type="ECO:0000256" key="10">
    <source>
        <dbReference type="ARBA" id="ARBA00026068"/>
    </source>
</evidence>
<dbReference type="GO" id="GO:0043093">
    <property type="term" value="P:FtsZ-dependent cytokinesis"/>
    <property type="evidence" value="ECO:0007669"/>
    <property type="project" value="TreeGrafter"/>
</dbReference>
<dbReference type="AlphaFoldDB" id="A0A0F6TNR8"/>
<dbReference type="Gene3D" id="3.30.160.880">
    <property type="entry name" value="Cell division protein ZapA protomer, N-terminal domain"/>
    <property type="match status" value="1"/>
</dbReference>
<dbReference type="Pfam" id="PF05164">
    <property type="entry name" value="ZapA"/>
    <property type="match status" value="1"/>
</dbReference>
<dbReference type="GO" id="GO:0005829">
    <property type="term" value="C:cytosol"/>
    <property type="evidence" value="ECO:0007669"/>
    <property type="project" value="TreeGrafter"/>
</dbReference>
<protein>
    <recommendedName>
        <fullName evidence="3">Cell division protein ZapA</fullName>
    </recommendedName>
    <alternativeName>
        <fullName evidence="11">Z ring-associated protein ZapA</fullName>
    </alternativeName>
</protein>
<proteinExistence type="inferred from homology"/>
<dbReference type="EMBL" id="CP010975">
    <property type="protein sequence ID" value="AKE51112.1"/>
    <property type="molecule type" value="Genomic_DNA"/>
</dbReference>
<evidence type="ECO:0000256" key="6">
    <source>
        <dbReference type="ARBA" id="ARBA00023054"/>
    </source>
</evidence>
<evidence type="ECO:0000256" key="1">
    <source>
        <dbReference type="ARBA" id="ARBA00004496"/>
    </source>
</evidence>
<dbReference type="RefSeq" id="WP_228640225.1">
    <property type="nucleotide sequence ID" value="NZ_CP010975.1"/>
</dbReference>
<dbReference type="Proteomes" id="UP000034071">
    <property type="component" value="Chromosome"/>
</dbReference>
<dbReference type="GO" id="GO:0000917">
    <property type="term" value="P:division septum assembly"/>
    <property type="evidence" value="ECO:0007669"/>
    <property type="project" value="UniProtKB-KW"/>
</dbReference>
<evidence type="ECO:0000256" key="8">
    <source>
        <dbReference type="ARBA" id="ARBA00023306"/>
    </source>
</evidence>
<dbReference type="HOGENOM" id="CLU_116623_2_1_6"/>
<dbReference type="PANTHER" id="PTHR34981">
    <property type="entry name" value="CELL DIVISION PROTEIN ZAPA"/>
    <property type="match status" value="1"/>
</dbReference>
<dbReference type="Gene3D" id="1.20.5.50">
    <property type="match status" value="1"/>
</dbReference>
<evidence type="ECO:0000256" key="2">
    <source>
        <dbReference type="ARBA" id="ARBA00010074"/>
    </source>
</evidence>
<evidence type="ECO:0000256" key="9">
    <source>
        <dbReference type="ARBA" id="ARBA00024910"/>
    </source>
</evidence>
<keyword evidence="8" id="KW-0131">Cell cycle</keyword>
<dbReference type="InterPro" id="IPR007838">
    <property type="entry name" value="Cell_div_ZapA-like"/>
</dbReference>
<sequence length="113" mass="12487">MAESMAKSKATPVNITILGKEFQVASPEDEHQTLLQAANFLDQRMREIRSSGKVLGLERIAVMAALNISYELLNSPTPSSEEASEVEQRIQLMQTKIDDALKESEQIGLTDNP</sequence>
<keyword evidence="5 12" id="KW-0132">Cell division</keyword>
<dbReference type="STRING" id="914150.TQ33_0120"/>
<comment type="subunit">
    <text evidence="10">Homodimer. Interacts with FtsZ.</text>
</comment>
<dbReference type="KEGG" id="kge:TQ33_0120"/>
<keyword evidence="13" id="KW-1185">Reference proteome</keyword>
<comment type="similarity">
    <text evidence="2">Belongs to the ZapA family. Type 1 subfamily.</text>
</comment>
<keyword evidence="7" id="KW-0717">Septation</keyword>
<dbReference type="SUPFAM" id="SSF102829">
    <property type="entry name" value="Cell division protein ZapA-like"/>
    <property type="match status" value="1"/>
</dbReference>
<dbReference type="InterPro" id="IPR042233">
    <property type="entry name" value="Cell_div_ZapA_N"/>
</dbReference>
<evidence type="ECO:0000256" key="7">
    <source>
        <dbReference type="ARBA" id="ARBA00023210"/>
    </source>
</evidence>
<comment type="function">
    <text evidence="9">Activator of cell division through the inhibition of FtsZ GTPase activity, therefore promoting FtsZ assembly into bundles of protofilaments necessary for the formation of the division Z ring. It is recruited early at mid-cell but it is not essential for cell division.</text>
</comment>
<name>A0A0F6TNR8_9GAMM</name>
<organism evidence="12 13">
    <name type="scientific">Kangiella geojedonensis</name>
    <dbReference type="NCBI Taxonomy" id="914150"/>
    <lineage>
        <taxon>Bacteria</taxon>
        <taxon>Pseudomonadati</taxon>
        <taxon>Pseudomonadota</taxon>
        <taxon>Gammaproteobacteria</taxon>
        <taxon>Kangiellales</taxon>
        <taxon>Kangiellaceae</taxon>
        <taxon>Kangiella</taxon>
    </lineage>
</organism>
<reference evidence="12 13" key="1">
    <citation type="submission" date="2015-02" db="EMBL/GenBank/DDBJ databases">
        <title>Complete genome sequence of Kangiella geojedonensis strain YCS-5T.</title>
        <authorList>
            <person name="Kim K.M."/>
        </authorList>
    </citation>
    <scope>NUCLEOTIDE SEQUENCE [LARGE SCALE GENOMIC DNA]</scope>
    <source>
        <strain evidence="12 13">YCS-5</strain>
    </source>
</reference>
<evidence type="ECO:0000313" key="12">
    <source>
        <dbReference type="EMBL" id="AKE51112.1"/>
    </source>
</evidence>
<evidence type="ECO:0000256" key="3">
    <source>
        <dbReference type="ARBA" id="ARBA00015195"/>
    </source>
</evidence>
<evidence type="ECO:0000256" key="11">
    <source>
        <dbReference type="ARBA" id="ARBA00033158"/>
    </source>
</evidence>
<keyword evidence="6" id="KW-0175">Coiled coil</keyword>
<comment type="subcellular location">
    <subcellularLocation>
        <location evidence="1">Cytoplasm</location>
    </subcellularLocation>
</comment>
<evidence type="ECO:0000256" key="4">
    <source>
        <dbReference type="ARBA" id="ARBA00022490"/>
    </source>
</evidence>
<evidence type="ECO:0000313" key="13">
    <source>
        <dbReference type="Proteomes" id="UP000034071"/>
    </source>
</evidence>
<dbReference type="PANTHER" id="PTHR34981:SF1">
    <property type="entry name" value="CELL DIVISION PROTEIN ZAPA"/>
    <property type="match status" value="1"/>
</dbReference>